<name>A0A2U1PY49_ARTAN</name>
<feature type="coiled-coil region" evidence="6">
    <location>
        <begin position="40"/>
        <end position="67"/>
    </location>
</feature>
<evidence type="ECO:0000256" key="6">
    <source>
        <dbReference type="SAM" id="Coils"/>
    </source>
</evidence>
<keyword evidence="4" id="KW-0812">Transmembrane</keyword>
<reference evidence="9 10" key="1">
    <citation type="journal article" date="2018" name="Mol. Plant">
        <title>The genome of Artemisia annua provides insight into the evolution of Asteraceae family and artemisinin biosynthesis.</title>
        <authorList>
            <person name="Shen Q."/>
            <person name="Zhang L."/>
            <person name="Liao Z."/>
            <person name="Wang S."/>
            <person name="Yan T."/>
            <person name="Shi P."/>
            <person name="Liu M."/>
            <person name="Fu X."/>
            <person name="Pan Q."/>
            <person name="Wang Y."/>
            <person name="Lv Z."/>
            <person name="Lu X."/>
            <person name="Zhang F."/>
            <person name="Jiang W."/>
            <person name="Ma Y."/>
            <person name="Chen M."/>
            <person name="Hao X."/>
            <person name="Li L."/>
            <person name="Tang Y."/>
            <person name="Lv G."/>
            <person name="Zhou Y."/>
            <person name="Sun X."/>
            <person name="Brodelius P.E."/>
            <person name="Rose J.K.C."/>
            <person name="Tang K."/>
        </authorList>
    </citation>
    <scope>NUCLEOTIDE SEQUENCE [LARGE SCALE GENOMIC DNA]</scope>
    <source>
        <strain evidence="10">cv. Huhao1</strain>
        <tissue evidence="9">Leaf</tissue>
    </source>
</reference>
<feature type="chain" id="PRO_5015687823" evidence="7">
    <location>
        <begin position="30"/>
        <end position="439"/>
    </location>
</feature>
<dbReference type="EMBL" id="PKPP01000608">
    <property type="protein sequence ID" value="PWA90698.1"/>
    <property type="molecule type" value="Genomic_DNA"/>
</dbReference>
<feature type="domain" description="Exostosin GT47" evidence="8">
    <location>
        <begin position="104"/>
        <end position="385"/>
    </location>
</feature>
<keyword evidence="3" id="KW-0328">Glycosyltransferase</keyword>
<accession>A0A2U1PY49</accession>
<evidence type="ECO:0000256" key="2">
    <source>
        <dbReference type="ARBA" id="ARBA00010271"/>
    </source>
</evidence>
<keyword evidence="6" id="KW-0175">Coiled coil</keyword>
<proteinExistence type="inferred from homology"/>
<dbReference type="PANTHER" id="PTHR11062:SF124">
    <property type="entry name" value="XYLOGALACTURONAN BETA-1,3-XYLOSYLTRANSFERASE"/>
    <property type="match status" value="1"/>
</dbReference>
<dbReference type="InterPro" id="IPR040911">
    <property type="entry name" value="Exostosin_GT47"/>
</dbReference>
<keyword evidence="10" id="KW-1185">Reference proteome</keyword>
<evidence type="ECO:0000256" key="3">
    <source>
        <dbReference type="ARBA" id="ARBA00022676"/>
    </source>
</evidence>
<sequence>MGADNNKFSITLTLFSLLFLALYVSPTDQTLNEDDDVPKIKKADIKLARIEEQLAKARTEIRNAVVKKSFASSEKKGSYIPERAAVYNNPFAFFQSHNEMIKTFKIWTYKEGDVPLMHTGPMKSIYSIEGDFIEEMERKDNPLVANHPDEAHAFFIPISITNIVHYLLTPSERKGFFKKIQTIVEDYIGVIAEKYPYWNRSKGADHFFVSCHDWAPRVSFGNPKLFKNFIRVLCNANISEGFIPRRDVSMTEINAPHDNIPKTGSGQSPYKRSIFAFFAGGNHGVVRQKLFQHWGDNSDNDIQVYNYLPKDKNYPKLLSQSKYCLCPSGYEVASSRATEAIYTGCIPVIIKDHYVLPYSDVLDWSQFSVQVPVDKIPELKSILQGIPFSKYLEMQKRVLEVQRHFMVNMPAKHFDVLHMILHSVWLRRLNVQLTGFNFN</sequence>
<evidence type="ECO:0000256" key="5">
    <source>
        <dbReference type="ARBA" id="ARBA00023034"/>
    </source>
</evidence>
<evidence type="ECO:0000313" key="10">
    <source>
        <dbReference type="Proteomes" id="UP000245207"/>
    </source>
</evidence>
<dbReference type="OrthoDB" id="1924787at2759"/>
<dbReference type="AlphaFoldDB" id="A0A2U1PY49"/>
<comment type="caution">
    <text evidence="9">The sequence shown here is derived from an EMBL/GenBank/DDBJ whole genome shotgun (WGS) entry which is preliminary data.</text>
</comment>
<keyword evidence="4" id="KW-0735">Signal-anchor</keyword>
<protein>
    <submittedName>
        <fullName evidence="9">Exostosin-like protein</fullName>
    </submittedName>
</protein>
<keyword evidence="7" id="KW-0732">Signal</keyword>
<keyword evidence="5" id="KW-0333">Golgi apparatus</keyword>
<dbReference type="GO" id="GO:0000139">
    <property type="term" value="C:Golgi membrane"/>
    <property type="evidence" value="ECO:0007669"/>
    <property type="project" value="UniProtKB-SubCell"/>
</dbReference>
<comment type="subcellular location">
    <subcellularLocation>
        <location evidence="1">Golgi apparatus membrane</location>
        <topology evidence="1">Single-pass type II membrane protein</topology>
    </subcellularLocation>
</comment>
<dbReference type="PANTHER" id="PTHR11062">
    <property type="entry name" value="EXOSTOSIN HEPARAN SULFATE GLYCOSYLTRANSFERASE -RELATED"/>
    <property type="match status" value="1"/>
</dbReference>
<organism evidence="9 10">
    <name type="scientific">Artemisia annua</name>
    <name type="common">Sweet wormwood</name>
    <dbReference type="NCBI Taxonomy" id="35608"/>
    <lineage>
        <taxon>Eukaryota</taxon>
        <taxon>Viridiplantae</taxon>
        <taxon>Streptophyta</taxon>
        <taxon>Embryophyta</taxon>
        <taxon>Tracheophyta</taxon>
        <taxon>Spermatophyta</taxon>
        <taxon>Magnoliopsida</taxon>
        <taxon>eudicotyledons</taxon>
        <taxon>Gunneridae</taxon>
        <taxon>Pentapetalae</taxon>
        <taxon>asterids</taxon>
        <taxon>campanulids</taxon>
        <taxon>Asterales</taxon>
        <taxon>Asteraceae</taxon>
        <taxon>Asteroideae</taxon>
        <taxon>Anthemideae</taxon>
        <taxon>Artemisiinae</taxon>
        <taxon>Artemisia</taxon>
    </lineage>
</organism>
<comment type="similarity">
    <text evidence="2">Belongs to the glycosyltransferase 47 family.</text>
</comment>
<gene>
    <name evidence="9" type="ORF">CTI12_AA041560</name>
</gene>
<keyword evidence="3" id="KW-0808">Transferase</keyword>
<evidence type="ECO:0000313" key="9">
    <source>
        <dbReference type="EMBL" id="PWA90698.1"/>
    </source>
</evidence>
<evidence type="ECO:0000256" key="4">
    <source>
        <dbReference type="ARBA" id="ARBA00022968"/>
    </source>
</evidence>
<dbReference type="GO" id="GO:0016757">
    <property type="term" value="F:glycosyltransferase activity"/>
    <property type="evidence" value="ECO:0007669"/>
    <property type="project" value="UniProtKB-KW"/>
</dbReference>
<feature type="signal peptide" evidence="7">
    <location>
        <begin position="1"/>
        <end position="29"/>
    </location>
</feature>
<dbReference type="Pfam" id="PF03016">
    <property type="entry name" value="Exostosin_GT47"/>
    <property type="match status" value="1"/>
</dbReference>
<dbReference type="STRING" id="35608.A0A2U1PY49"/>
<dbReference type="InterPro" id="IPR004263">
    <property type="entry name" value="Exostosin"/>
</dbReference>
<evidence type="ECO:0000256" key="7">
    <source>
        <dbReference type="SAM" id="SignalP"/>
    </source>
</evidence>
<dbReference type="Proteomes" id="UP000245207">
    <property type="component" value="Unassembled WGS sequence"/>
</dbReference>
<evidence type="ECO:0000256" key="1">
    <source>
        <dbReference type="ARBA" id="ARBA00004323"/>
    </source>
</evidence>
<evidence type="ECO:0000259" key="8">
    <source>
        <dbReference type="Pfam" id="PF03016"/>
    </source>
</evidence>